<dbReference type="Proteomes" id="UP001596415">
    <property type="component" value="Unassembled WGS sequence"/>
</dbReference>
<dbReference type="GO" id="GO:0032259">
    <property type="term" value="P:methylation"/>
    <property type="evidence" value="ECO:0007669"/>
    <property type="project" value="UniProtKB-KW"/>
</dbReference>
<dbReference type="PANTHER" id="PTHR43861">
    <property type="entry name" value="TRANS-ACONITATE 2-METHYLTRANSFERASE-RELATED"/>
    <property type="match status" value="1"/>
</dbReference>
<dbReference type="Pfam" id="PF13649">
    <property type="entry name" value="Methyltransf_25"/>
    <property type="match status" value="1"/>
</dbReference>
<keyword evidence="1" id="KW-0808">Transferase</keyword>
<keyword evidence="4" id="KW-1185">Reference proteome</keyword>
<dbReference type="InterPro" id="IPR041698">
    <property type="entry name" value="Methyltransf_25"/>
</dbReference>
<evidence type="ECO:0000256" key="1">
    <source>
        <dbReference type="ARBA" id="ARBA00022679"/>
    </source>
</evidence>
<dbReference type="SUPFAM" id="SSF53335">
    <property type="entry name" value="S-adenosyl-L-methionine-dependent methyltransferases"/>
    <property type="match status" value="1"/>
</dbReference>
<sequence length="224" mass="25906">MDNFMLSGNELDLLLNDLKTVNSYLGGRALTLNALKKLLTQCNRKTEITIMDIGCGDGEMLRLCAEYGQQKGFIFKLIGVDANQNIITIAQEKSSAYKNIEYYCCEVSSKQFENLEFDIALCTLFLHHIPESQIPLLLKKICSQSKVGVIINDLHRSWFAFQLFKVFSFFFIRTKIAKHDGLVSVARAFKRKDLEDQQDRIKGVTSTMQWKWAFRWQWILQKTN</sequence>
<protein>
    <submittedName>
        <fullName evidence="3">Methyltransferase domain-containing protein</fullName>
    </submittedName>
</protein>
<accession>A0ABW2MUZ7</accession>
<name>A0ABW2MUZ7_9FLAO</name>
<evidence type="ECO:0000259" key="2">
    <source>
        <dbReference type="Pfam" id="PF13649"/>
    </source>
</evidence>
<evidence type="ECO:0000313" key="4">
    <source>
        <dbReference type="Proteomes" id="UP001596415"/>
    </source>
</evidence>
<evidence type="ECO:0000313" key="3">
    <source>
        <dbReference type="EMBL" id="MFC7357169.1"/>
    </source>
</evidence>
<keyword evidence="3" id="KW-0489">Methyltransferase</keyword>
<gene>
    <name evidence="3" type="ORF">ACFQO1_05695</name>
</gene>
<dbReference type="GO" id="GO:0008168">
    <property type="term" value="F:methyltransferase activity"/>
    <property type="evidence" value="ECO:0007669"/>
    <property type="project" value="UniProtKB-KW"/>
</dbReference>
<feature type="domain" description="Methyltransferase" evidence="2">
    <location>
        <begin position="50"/>
        <end position="143"/>
    </location>
</feature>
<proteinExistence type="predicted"/>
<dbReference type="InterPro" id="IPR029063">
    <property type="entry name" value="SAM-dependent_MTases_sf"/>
</dbReference>
<organism evidence="3 4">
    <name type="scientific">Jejudonia soesokkakensis</name>
    <dbReference type="NCBI Taxonomy" id="1323432"/>
    <lineage>
        <taxon>Bacteria</taxon>
        <taxon>Pseudomonadati</taxon>
        <taxon>Bacteroidota</taxon>
        <taxon>Flavobacteriia</taxon>
        <taxon>Flavobacteriales</taxon>
        <taxon>Flavobacteriaceae</taxon>
        <taxon>Jejudonia</taxon>
    </lineage>
</organism>
<dbReference type="CDD" id="cd02440">
    <property type="entry name" value="AdoMet_MTases"/>
    <property type="match status" value="1"/>
</dbReference>
<dbReference type="EMBL" id="JBHTBN010000002">
    <property type="protein sequence ID" value="MFC7357169.1"/>
    <property type="molecule type" value="Genomic_DNA"/>
</dbReference>
<comment type="caution">
    <text evidence="3">The sequence shown here is derived from an EMBL/GenBank/DDBJ whole genome shotgun (WGS) entry which is preliminary data.</text>
</comment>
<reference evidence="4" key="1">
    <citation type="journal article" date="2019" name="Int. J. Syst. Evol. Microbiol.">
        <title>The Global Catalogue of Microorganisms (GCM) 10K type strain sequencing project: providing services to taxonomists for standard genome sequencing and annotation.</title>
        <authorList>
            <consortium name="The Broad Institute Genomics Platform"/>
            <consortium name="The Broad Institute Genome Sequencing Center for Infectious Disease"/>
            <person name="Wu L."/>
            <person name="Ma J."/>
        </authorList>
    </citation>
    <scope>NUCLEOTIDE SEQUENCE [LARGE SCALE GENOMIC DNA]</scope>
    <source>
        <strain evidence="4">CGMCC 1.16306</strain>
    </source>
</reference>
<dbReference type="Gene3D" id="3.40.50.150">
    <property type="entry name" value="Vaccinia Virus protein VP39"/>
    <property type="match status" value="1"/>
</dbReference>
<dbReference type="RefSeq" id="WP_380217016.1">
    <property type="nucleotide sequence ID" value="NZ_JBHTBN010000002.1"/>
</dbReference>